<dbReference type="EMBL" id="LAZR01069873">
    <property type="protein sequence ID" value="KKK46850.1"/>
    <property type="molecule type" value="Genomic_DNA"/>
</dbReference>
<gene>
    <name evidence="2" type="ORF">LCGC14_3161070</name>
</gene>
<feature type="region of interest" description="Disordered" evidence="1">
    <location>
        <begin position="1"/>
        <end position="24"/>
    </location>
</feature>
<dbReference type="AlphaFoldDB" id="A0A0F8WFE7"/>
<accession>A0A0F8WFE7</accession>
<reference evidence="2" key="1">
    <citation type="journal article" date="2015" name="Nature">
        <title>Complex archaea that bridge the gap between prokaryotes and eukaryotes.</title>
        <authorList>
            <person name="Spang A."/>
            <person name="Saw J.H."/>
            <person name="Jorgensen S.L."/>
            <person name="Zaremba-Niedzwiedzka K."/>
            <person name="Martijn J."/>
            <person name="Lind A.E."/>
            <person name="van Eijk R."/>
            <person name="Schleper C."/>
            <person name="Guy L."/>
            <person name="Ettema T.J."/>
        </authorList>
    </citation>
    <scope>NUCLEOTIDE SEQUENCE</scope>
</reference>
<feature type="compositionally biased region" description="Basic and acidic residues" evidence="1">
    <location>
        <begin position="15"/>
        <end position="24"/>
    </location>
</feature>
<evidence type="ECO:0000256" key="1">
    <source>
        <dbReference type="SAM" id="MobiDB-lite"/>
    </source>
</evidence>
<evidence type="ECO:0000313" key="2">
    <source>
        <dbReference type="EMBL" id="KKK46850.1"/>
    </source>
</evidence>
<feature type="non-terminal residue" evidence="2">
    <location>
        <position position="24"/>
    </location>
</feature>
<organism evidence="2">
    <name type="scientific">marine sediment metagenome</name>
    <dbReference type="NCBI Taxonomy" id="412755"/>
    <lineage>
        <taxon>unclassified sequences</taxon>
        <taxon>metagenomes</taxon>
        <taxon>ecological metagenomes</taxon>
    </lineage>
</organism>
<comment type="caution">
    <text evidence="2">The sequence shown here is derived from an EMBL/GenBank/DDBJ whole genome shotgun (WGS) entry which is preliminary data.</text>
</comment>
<protein>
    <submittedName>
        <fullName evidence="2">Uncharacterized protein</fullName>
    </submittedName>
</protein>
<proteinExistence type="predicted"/>
<name>A0A0F8WFE7_9ZZZZ</name>
<sequence length="24" mass="2679">MARRSYTKHTQPQVDEAKAAFEGG</sequence>